<accession>A0A8X6WFH8</accession>
<sequence>MPPNTLRVHTEYVLVKSVEPKILWEVTAETTSAGDWTIFPSSPILCLNCGGGDRWCHHLSPISRIGLRKMIMKFEETGNLGVLPGKGRKLFGTETVEEVAAAVVERASSSIYFLASGHASWRFCGRQYEKFCDTF</sequence>
<reference evidence="1" key="1">
    <citation type="submission" date="2020-08" db="EMBL/GenBank/DDBJ databases">
        <title>Multicomponent nature underlies the extraordinary mechanical properties of spider dragline silk.</title>
        <authorList>
            <person name="Kono N."/>
            <person name="Nakamura H."/>
            <person name="Mori M."/>
            <person name="Yoshida Y."/>
            <person name="Ohtoshi R."/>
            <person name="Malay A.D."/>
            <person name="Moran D.A.P."/>
            <person name="Tomita M."/>
            <person name="Numata K."/>
            <person name="Arakawa K."/>
        </authorList>
    </citation>
    <scope>NUCLEOTIDE SEQUENCE</scope>
</reference>
<gene>
    <name evidence="1" type="primary">NCL1_03966</name>
    <name evidence="1" type="ORF">TNCV_4596961</name>
</gene>
<name>A0A8X6WFH8_TRICX</name>
<organism evidence="1 2">
    <name type="scientific">Trichonephila clavipes</name>
    <name type="common">Golden silk orbweaver</name>
    <name type="synonym">Nephila clavipes</name>
    <dbReference type="NCBI Taxonomy" id="2585209"/>
    <lineage>
        <taxon>Eukaryota</taxon>
        <taxon>Metazoa</taxon>
        <taxon>Ecdysozoa</taxon>
        <taxon>Arthropoda</taxon>
        <taxon>Chelicerata</taxon>
        <taxon>Arachnida</taxon>
        <taxon>Araneae</taxon>
        <taxon>Araneomorphae</taxon>
        <taxon>Entelegynae</taxon>
        <taxon>Araneoidea</taxon>
        <taxon>Nephilidae</taxon>
        <taxon>Trichonephila</taxon>
    </lineage>
</organism>
<dbReference type="Proteomes" id="UP000887159">
    <property type="component" value="Unassembled WGS sequence"/>
</dbReference>
<keyword evidence="2" id="KW-1185">Reference proteome</keyword>
<protein>
    <submittedName>
        <fullName evidence="1">Uncharacterized protein</fullName>
    </submittedName>
</protein>
<dbReference type="AlphaFoldDB" id="A0A8X6WFH8"/>
<evidence type="ECO:0000313" key="1">
    <source>
        <dbReference type="EMBL" id="GFY33988.1"/>
    </source>
</evidence>
<comment type="caution">
    <text evidence="1">The sequence shown here is derived from an EMBL/GenBank/DDBJ whole genome shotgun (WGS) entry which is preliminary data.</text>
</comment>
<dbReference type="EMBL" id="BMAU01021418">
    <property type="protein sequence ID" value="GFY33988.1"/>
    <property type="molecule type" value="Genomic_DNA"/>
</dbReference>
<proteinExistence type="predicted"/>
<evidence type="ECO:0000313" key="2">
    <source>
        <dbReference type="Proteomes" id="UP000887159"/>
    </source>
</evidence>